<dbReference type="HOGENOM" id="CLU_1758820_0_0_1"/>
<dbReference type="Proteomes" id="UP000054302">
    <property type="component" value="Unassembled WGS sequence"/>
</dbReference>
<organism evidence="1 2">
    <name type="scientific">Exophiala mesophila</name>
    <name type="common">Black yeast-like fungus</name>
    <dbReference type="NCBI Taxonomy" id="212818"/>
    <lineage>
        <taxon>Eukaryota</taxon>
        <taxon>Fungi</taxon>
        <taxon>Dikarya</taxon>
        <taxon>Ascomycota</taxon>
        <taxon>Pezizomycotina</taxon>
        <taxon>Eurotiomycetes</taxon>
        <taxon>Chaetothyriomycetidae</taxon>
        <taxon>Chaetothyriales</taxon>
        <taxon>Herpotrichiellaceae</taxon>
        <taxon>Exophiala</taxon>
    </lineage>
</organism>
<keyword evidence="2" id="KW-1185">Reference proteome</keyword>
<gene>
    <name evidence="1" type="ORF">PV10_02515</name>
</gene>
<dbReference type="GeneID" id="27320360"/>
<protein>
    <submittedName>
        <fullName evidence="1">Uncharacterized protein</fullName>
    </submittedName>
</protein>
<sequence>MGHAEDLLRCYTAFESLWTNLQKGNGCMCVINDNAVFPEDGRPSVQVQYPIFQKKHTAAYGAVGGSLRFSICGRERIGDRSVARAIEQLVVDSVQGPPGLKTVRRNTNPTERRAWNLPEEDSTLWVISSERPEGHHLIMVTPGRDSTL</sequence>
<accession>A0A0D2A6X5</accession>
<evidence type="ECO:0000313" key="2">
    <source>
        <dbReference type="Proteomes" id="UP000054302"/>
    </source>
</evidence>
<dbReference type="EMBL" id="KN847521">
    <property type="protein sequence ID" value="KIV94783.1"/>
    <property type="molecule type" value="Genomic_DNA"/>
</dbReference>
<reference evidence="1 2" key="1">
    <citation type="submission" date="2015-01" db="EMBL/GenBank/DDBJ databases">
        <title>The Genome Sequence of Exophiala mesophila CBS40295.</title>
        <authorList>
            <consortium name="The Broad Institute Genomics Platform"/>
            <person name="Cuomo C."/>
            <person name="de Hoog S."/>
            <person name="Gorbushina A."/>
            <person name="Stielow B."/>
            <person name="Teixiera M."/>
            <person name="Abouelleil A."/>
            <person name="Chapman S.B."/>
            <person name="Priest M."/>
            <person name="Young S.K."/>
            <person name="Wortman J."/>
            <person name="Nusbaum C."/>
            <person name="Birren B."/>
        </authorList>
    </citation>
    <scope>NUCLEOTIDE SEQUENCE [LARGE SCALE GENOMIC DNA]</scope>
    <source>
        <strain evidence="1 2">CBS 40295</strain>
    </source>
</reference>
<name>A0A0D2A6X5_EXOME</name>
<dbReference type="AlphaFoldDB" id="A0A0D2A6X5"/>
<proteinExistence type="predicted"/>
<dbReference type="RefSeq" id="XP_016226357.1">
    <property type="nucleotide sequence ID" value="XM_016366839.1"/>
</dbReference>
<evidence type="ECO:0000313" key="1">
    <source>
        <dbReference type="EMBL" id="KIV94783.1"/>
    </source>
</evidence>
<dbReference type="VEuPathDB" id="FungiDB:PV10_02515"/>